<evidence type="ECO:0000313" key="3">
    <source>
        <dbReference type="Proteomes" id="UP000515917"/>
    </source>
</evidence>
<proteinExistence type="predicted"/>
<gene>
    <name evidence="2" type="ORF">C1H71_13455</name>
</gene>
<evidence type="ECO:0000313" key="2">
    <source>
        <dbReference type="EMBL" id="QBC44436.1"/>
    </source>
</evidence>
<dbReference type="AlphaFoldDB" id="A0A7G3GB12"/>
<feature type="region of interest" description="Disordered" evidence="1">
    <location>
        <begin position="67"/>
        <end position="100"/>
    </location>
</feature>
<dbReference type="Proteomes" id="UP000515917">
    <property type="component" value="Chromosome"/>
</dbReference>
<organism evidence="2 3">
    <name type="scientific">Iodobacter fluviatilis</name>
    <dbReference type="NCBI Taxonomy" id="537"/>
    <lineage>
        <taxon>Bacteria</taxon>
        <taxon>Pseudomonadati</taxon>
        <taxon>Pseudomonadota</taxon>
        <taxon>Betaproteobacteria</taxon>
        <taxon>Neisseriales</taxon>
        <taxon>Chitinibacteraceae</taxon>
        <taxon>Iodobacter</taxon>
    </lineage>
</organism>
<sequence length="100" mass="10832">MSTKKPAMAGEELEMIPVCYQQACWTCTTATDAQGQVGIGLKTADGIIHRFLLNAENAHHLSTTLNAQAQRHAPSEEDQKSVALGVIQQEQRPGGLLYGR</sequence>
<dbReference type="KEGG" id="ifl:C1H71_13455"/>
<protein>
    <submittedName>
        <fullName evidence="2">Uncharacterized protein</fullName>
    </submittedName>
</protein>
<evidence type="ECO:0000256" key="1">
    <source>
        <dbReference type="SAM" id="MobiDB-lite"/>
    </source>
</evidence>
<dbReference type="RefSeq" id="WP_130106974.1">
    <property type="nucleotide sequence ID" value="NZ_CP025781.1"/>
</dbReference>
<dbReference type="EMBL" id="CP025781">
    <property type="protein sequence ID" value="QBC44436.1"/>
    <property type="molecule type" value="Genomic_DNA"/>
</dbReference>
<accession>A0A7G3GB12</accession>
<reference evidence="2 3" key="1">
    <citation type="submission" date="2018-01" db="EMBL/GenBank/DDBJ databases">
        <title>Genome sequence of Iodobacter sp. strain PCH194 isolated from Indian Trans-Himalaya.</title>
        <authorList>
            <person name="Kumar V."/>
            <person name="Thakur V."/>
            <person name="Kumar S."/>
            <person name="Singh D."/>
        </authorList>
    </citation>
    <scope>NUCLEOTIDE SEQUENCE [LARGE SCALE GENOMIC DNA]</scope>
    <source>
        <strain evidence="2 3">PCH194</strain>
    </source>
</reference>
<name>A0A7G3GB12_9NEIS</name>
<keyword evidence="3" id="KW-1185">Reference proteome</keyword>